<keyword evidence="2" id="KW-1185">Reference proteome</keyword>
<comment type="caution">
    <text evidence="1">The sequence shown here is derived from an EMBL/GenBank/DDBJ whole genome shotgun (WGS) entry which is preliminary data.</text>
</comment>
<dbReference type="RefSeq" id="WP_154538151.1">
    <property type="nucleotide sequence ID" value="NZ_JAXDWS010000024.1"/>
</dbReference>
<dbReference type="Proteomes" id="UP000440713">
    <property type="component" value="Unassembled WGS sequence"/>
</dbReference>
<proteinExistence type="predicted"/>
<organism evidence="1 2">
    <name type="scientific">Peptostreptococcus porci</name>
    <dbReference type="NCBI Taxonomy" id="2652282"/>
    <lineage>
        <taxon>Bacteria</taxon>
        <taxon>Bacillati</taxon>
        <taxon>Bacillota</taxon>
        <taxon>Clostridia</taxon>
        <taxon>Peptostreptococcales</taxon>
        <taxon>Peptostreptococcaceae</taxon>
        <taxon>Peptostreptococcus</taxon>
    </lineage>
</organism>
<sequence length="147" mass="16768">MGKHIVEKNYHRLDPVGQDDMCANCSTACKTSCSRKLAQSVGNDISYIIDEPTDKEVVIDRLYDVIIKDVDSIPCDLKNQKLVFDVNGKLIEGELKTPWRMDWIYSVISNFLSEDSHLSGTKSVRFNNPEEDDQIIVCDVVSYIHRK</sequence>
<evidence type="ECO:0000313" key="1">
    <source>
        <dbReference type="EMBL" id="MST62759.1"/>
    </source>
</evidence>
<dbReference type="AlphaFoldDB" id="A0A6N7XI26"/>
<accession>A0A6N7XI26</accession>
<protein>
    <submittedName>
        <fullName evidence="1">Uncharacterized protein</fullName>
    </submittedName>
</protein>
<evidence type="ECO:0000313" key="2">
    <source>
        <dbReference type="Proteomes" id="UP000440713"/>
    </source>
</evidence>
<gene>
    <name evidence="1" type="ORF">FYJ71_07240</name>
</gene>
<name>A0A6N7XI26_9FIRM</name>
<reference evidence="1 2" key="1">
    <citation type="submission" date="2019-08" db="EMBL/GenBank/DDBJ databases">
        <title>In-depth cultivation of the pig gut microbiome towards novel bacterial diversity and tailored functional studies.</title>
        <authorList>
            <person name="Wylensek D."/>
            <person name="Hitch T.C.A."/>
            <person name="Clavel T."/>
        </authorList>
    </citation>
    <scope>NUCLEOTIDE SEQUENCE [LARGE SCALE GENOMIC DNA]</scope>
    <source>
        <strain evidence="1 2">WCA-SAB-591-4A-A</strain>
    </source>
</reference>
<dbReference type="EMBL" id="VUNE01000004">
    <property type="protein sequence ID" value="MST62759.1"/>
    <property type="molecule type" value="Genomic_DNA"/>
</dbReference>